<dbReference type="InterPro" id="IPR000644">
    <property type="entry name" value="CBS_dom"/>
</dbReference>
<dbReference type="Proteomes" id="UP000094849">
    <property type="component" value="Unassembled WGS sequence"/>
</dbReference>
<dbReference type="Gene3D" id="3.10.580.10">
    <property type="entry name" value="CBS-domain"/>
    <property type="match status" value="1"/>
</dbReference>
<organism evidence="4 5">
    <name type="scientific">Candidatus Thiodiazotropha endoloripes</name>
    <dbReference type="NCBI Taxonomy" id="1818881"/>
    <lineage>
        <taxon>Bacteria</taxon>
        <taxon>Pseudomonadati</taxon>
        <taxon>Pseudomonadota</taxon>
        <taxon>Gammaproteobacteria</taxon>
        <taxon>Chromatiales</taxon>
        <taxon>Sedimenticolaceae</taxon>
        <taxon>Candidatus Thiodiazotropha</taxon>
    </lineage>
</organism>
<dbReference type="GO" id="GO:0016301">
    <property type="term" value="F:kinase activity"/>
    <property type="evidence" value="ECO:0007669"/>
    <property type="project" value="UniProtKB-KW"/>
</dbReference>
<proteinExistence type="predicted"/>
<dbReference type="Pfam" id="PF00571">
    <property type="entry name" value="CBS"/>
    <property type="match status" value="2"/>
</dbReference>
<dbReference type="SMART" id="SM00116">
    <property type="entry name" value="CBS"/>
    <property type="match status" value="2"/>
</dbReference>
<feature type="domain" description="CBS" evidence="3">
    <location>
        <begin position="80"/>
        <end position="136"/>
    </location>
</feature>
<reference evidence="4 5" key="1">
    <citation type="submission" date="2016-03" db="EMBL/GenBank/DDBJ databases">
        <title>Chemosynthetic sulphur-oxidizing symbionts of marine invertebrate animals are capable of nitrogen fixation.</title>
        <authorList>
            <person name="Petersen J.M."/>
            <person name="Kemper A."/>
            <person name="Gruber-Vodicka H."/>
            <person name="Cardini U."/>
            <person name="Geest Mvander."/>
            <person name="Kleiner M."/>
            <person name="Bulgheresi S."/>
            <person name="Fussmann M."/>
            <person name="Herbold C."/>
            <person name="Seah B.K.B."/>
            <person name="Antony C.Paul."/>
            <person name="Liu D."/>
            <person name="Belitz A."/>
            <person name="Weber M."/>
        </authorList>
    </citation>
    <scope>NUCLEOTIDE SEQUENCE [LARGE SCALE GENOMIC DNA]</scope>
    <source>
        <strain evidence="4">G_D</strain>
    </source>
</reference>
<evidence type="ECO:0000256" key="2">
    <source>
        <dbReference type="PROSITE-ProRule" id="PRU00703"/>
    </source>
</evidence>
<dbReference type="InterPro" id="IPR051257">
    <property type="entry name" value="Diverse_CBS-Domain"/>
</dbReference>
<dbReference type="PANTHER" id="PTHR43080:SF2">
    <property type="entry name" value="CBS DOMAIN-CONTAINING PROTEIN"/>
    <property type="match status" value="1"/>
</dbReference>
<dbReference type="AlphaFoldDB" id="A0A1E2ULT2"/>
<dbReference type="SUPFAM" id="SSF54631">
    <property type="entry name" value="CBS-domain pair"/>
    <property type="match status" value="1"/>
</dbReference>
<dbReference type="CDD" id="cd04630">
    <property type="entry name" value="CBS_pair_bac"/>
    <property type="match status" value="1"/>
</dbReference>
<accession>A0A1E2ULT2</accession>
<evidence type="ECO:0000313" key="4">
    <source>
        <dbReference type="EMBL" id="ODB95532.1"/>
    </source>
</evidence>
<comment type="caution">
    <text evidence="4">The sequence shown here is derived from an EMBL/GenBank/DDBJ whole genome shotgun (WGS) entry which is preliminary data.</text>
</comment>
<name>A0A1E2ULT2_9GAMM</name>
<evidence type="ECO:0000313" key="5">
    <source>
        <dbReference type="Proteomes" id="UP000094849"/>
    </source>
</evidence>
<gene>
    <name evidence="4" type="ORF">A3196_01445</name>
</gene>
<dbReference type="PROSITE" id="PS51371">
    <property type="entry name" value="CBS"/>
    <property type="match status" value="1"/>
</dbReference>
<evidence type="ECO:0000256" key="1">
    <source>
        <dbReference type="ARBA" id="ARBA00023122"/>
    </source>
</evidence>
<keyword evidence="1 2" id="KW-0129">CBS domain</keyword>
<sequence>MTDRKLVRVRDVMKNDFDLVEGMDTVESALEKMNYVETKSLIVKKRDENDEFGIVTLSDIARQVLAKDRAPERVNIYEIMSKPAFTVSADMDIRYCARLFGRFELNRAPVVEHGEVIGIVSYADMVLKGFPSAADQS</sequence>
<protein>
    <submittedName>
        <fullName evidence="4">Histidine kinase</fullName>
    </submittedName>
</protein>
<keyword evidence="4" id="KW-0418">Kinase</keyword>
<keyword evidence="5" id="KW-1185">Reference proteome</keyword>
<dbReference type="InterPro" id="IPR046342">
    <property type="entry name" value="CBS_dom_sf"/>
</dbReference>
<dbReference type="PANTHER" id="PTHR43080">
    <property type="entry name" value="CBS DOMAIN-CONTAINING PROTEIN CBSX3, MITOCHONDRIAL"/>
    <property type="match status" value="1"/>
</dbReference>
<dbReference type="EMBL" id="LVJZ01000003">
    <property type="protein sequence ID" value="ODB95532.1"/>
    <property type="molecule type" value="Genomic_DNA"/>
</dbReference>
<dbReference type="OrthoDB" id="9771532at2"/>
<evidence type="ECO:0000259" key="3">
    <source>
        <dbReference type="PROSITE" id="PS51371"/>
    </source>
</evidence>
<dbReference type="STRING" id="1818881.A3196_01445"/>
<keyword evidence="4" id="KW-0808">Transferase</keyword>